<dbReference type="GO" id="GO:0005829">
    <property type="term" value="C:cytosol"/>
    <property type="evidence" value="ECO:0007669"/>
    <property type="project" value="TreeGrafter"/>
</dbReference>
<dbReference type="Gene3D" id="3.30.1180.20">
    <property type="entry name" value="Dihydroxyacetone kinase, domain 2"/>
    <property type="match status" value="1"/>
</dbReference>
<reference evidence="9 10" key="1">
    <citation type="submission" date="2016-11" db="EMBL/GenBank/DDBJ databases">
        <authorList>
            <person name="Jaros S."/>
            <person name="Januszkiewicz K."/>
            <person name="Wedrychowicz H."/>
        </authorList>
    </citation>
    <scope>NUCLEOTIDE SEQUENCE [LARGE SCALE GENOMIC DNA]</scope>
    <source>
        <strain evidence="9 10">DSM 13106</strain>
    </source>
</reference>
<dbReference type="SUPFAM" id="SSF82549">
    <property type="entry name" value="DAK1/DegV-like"/>
    <property type="match status" value="1"/>
</dbReference>
<dbReference type="OrthoDB" id="9806345at2"/>
<dbReference type="AlphaFoldDB" id="A0A1M5YEA6"/>
<dbReference type="GO" id="GO:0019563">
    <property type="term" value="P:glycerol catabolic process"/>
    <property type="evidence" value="ECO:0007669"/>
    <property type="project" value="TreeGrafter"/>
</dbReference>
<gene>
    <name evidence="9" type="ORF">SAMN02745180_02133</name>
</gene>
<accession>A0A1M5YEA6</accession>
<dbReference type="FunFam" id="3.30.1180.20:FF:000002">
    <property type="entry name" value="Dihydroxyacetone kinase subunit DhaK"/>
    <property type="match status" value="1"/>
</dbReference>
<feature type="domain" description="DhaK" evidence="8">
    <location>
        <begin position="7"/>
        <end position="329"/>
    </location>
</feature>
<dbReference type="InterPro" id="IPR050861">
    <property type="entry name" value="Dihydroxyacetone_Kinase"/>
</dbReference>
<protein>
    <recommendedName>
        <fullName evidence="3">phosphoenolpyruvate--glycerone phosphotransferase</fullName>
        <ecNumber evidence="3">2.7.1.121</ecNumber>
    </recommendedName>
</protein>
<comment type="subunit">
    <text evidence="7">Homodimer. The dihydroxyacetone kinase complex is composed of a homodimer of DhaM, a homodimer of DhaK and the subunit DhaL.</text>
</comment>
<dbReference type="EC" id="2.7.1.121" evidence="3"/>
<dbReference type="NCBIfam" id="TIGR02363">
    <property type="entry name" value="dhaK1"/>
    <property type="match status" value="1"/>
</dbReference>
<dbReference type="RefSeq" id="WP_072744784.1">
    <property type="nucleotide sequence ID" value="NZ_FQXR01000011.1"/>
</dbReference>
<dbReference type="GO" id="GO:0004371">
    <property type="term" value="F:glycerone kinase activity"/>
    <property type="evidence" value="ECO:0007669"/>
    <property type="project" value="InterPro"/>
</dbReference>
<evidence type="ECO:0000256" key="5">
    <source>
        <dbReference type="ARBA" id="ARBA00022777"/>
    </source>
</evidence>
<dbReference type="EMBL" id="FQXR01000011">
    <property type="protein sequence ID" value="SHI10367.1"/>
    <property type="molecule type" value="Genomic_DNA"/>
</dbReference>
<name>A0A1M5YEA6_9FIRM</name>
<evidence type="ECO:0000256" key="3">
    <source>
        <dbReference type="ARBA" id="ARBA00012095"/>
    </source>
</evidence>
<keyword evidence="5 9" id="KW-0418">Kinase</keyword>
<sequence length="332" mass="35659">MKKIINKSENVVEEMLEGMVKAHPQYLKRVEDSNVLVRQNSPVKGKVALVSGGGSGHEPAHSGFVGLGMLDGAVAGEVFTSPTPEQILKGIKAVDGGAGVLLIIKNYSGDVMNFEMASELAQMEGIQVEQVIVNDDVAVEDSTYTVGRRGIAGTILVHKITGAAAEKGFDLDDVKRVAEKTIKNVRTMGMSLIPCIVPAVGKPSFEIGEDEMEIGLGIHGEPGIRKEKIKTADQIAAILLNNILDDMKLEKDDEVAVMVNGLGGTPLMELYIVNNEVNKLLSEKGIKIYKTIVGDYMTSLEMAGASISLLKLDDELKELLDSKADTPAFRQL</sequence>
<proteinExistence type="predicted"/>
<keyword evidence="10" id="KW-1185">Reference proteome</keyword>
<evidence type="ECO:0000256" key="2">
    <source>
        <dbReference type="ARBA" id="ARBA00004745"/>
    </source>
</evidence>
<comment type="catalytic activity">
    <reaction evidence="1">
        <text>dihydroxyacetone + phosphoenolpyruvate = dihydroxyacetone phosphate + pyruvate</text>
        <dbReference type="Rhea" id="RHEA:18381"/>
        <dbReference type="ChEBI" id="CHEBI:15361"/>
        <dbReference type="ChEBI" id="CHEBI:16016"/>
        <dbReference type="ChEBI" id="CHEBI:57642"/>
        <dbReference type="ChEBI" id="CHEBI:58702"/>
        <dbReference type="EC" id="2.7.1.121"/>
    </reaction>
</comment>
<comment type="pathway">
    <text evidence="2">Polyol metabolism; glycerol degradation.</text>
</comment>
<dbReference type="Gene3D" id="3.40.50.10440">
    <property type="entry name" value="Dihydroxyacetone kinase, domain 1"/>
    <property type="match status" value="1"/>
</dbReference>
<dbReference type="PROSITE" id="PS51481">
    <property type="entry name" value="DHAK"/>
    <property type="match status" value="1"/>
</dbReference>
<organism evidence="9 10">
    <name type="scientific">Sporanaerobacter acetigenes DSM 13106</name>
    <dbReference type="NCBI Taxonomy" id="1123281"/>
    <lineage>
        <taxon>Bacteria</taxon>
        <taxon>Bacillati</taxon>
        <taxon>Bacillota</taxon>
        <taxon>Tissierellia</taxon>
        <taxon>Tissierellales</taxon>
        <taxon>Sporanaerobacteraceae</taxon>
        <taxon>Sporanaerobacter</taxon>
    </lineage>
</organism>
<dbReference type="InterPro" id="IPR012736">
    <property type="entry name" value="DhaK_1"/>
</dbReference>
<evidence type="ECO:0000259" key="8">
    <source>
        <dbReference type="PROSITE" id="PS51481"/>
    </source>
</evidence>
<dbReference type="InterPro" id="IPR004006">
    <property type="entry name" value="DhaK_dom"/>
</dbReference>
<dbReference type="PANTHER" id="PTHR28629">
    <property type="entry name" value="TRIOKINASE/FMN CYCLASE"/>
    <property type="match status" value="1"/>
</dbReference>
<dbReference type="GO" id="GO:0047324">
    <property type="term" value="F:phosphoenolpyruvate-glycerone phosphotransferase activity"/>
    <property type="evidence" value="ECO:0007669"/>
    <property type="project" value="UniProtKB-EC"/>
</dbReference>
<evidence type="ECO:0000256" key="4">
    <source>
        <dbReference type="ARBA" id="ARBA00022679"/>
    </source>
</evidence>
<dbReference type="PANTHER" id="PTHR28629:SF4">
    <property type="entry name" value="TRIOKINASE_FMN CYCLASE"/>
    <property type="match status" value="1"/>
</dbReference>
<evidence type="ECO:0000313" key="10">
    <source>
        <dbReference type="Proteomes" id="UP000184389"/>
    </source>
</evidence>
<dbReference type="NCBIfam" id="NF011049">
    <property type="entry name" value="PRK14479.1"/>
    <property type="match status" value="1"/>
</dbReference>
<evidence type="ECO:0000256" key="1">
    <source>
        <dbReference type="ARBA" id="ARBA00001113"/>
    </source>
</evidence>
<keyword evidence="4" id="KW-0808">Transferase</keyword>
<dbReference type="STRING" id="1123281.SAMN02745180_02133"/>
<evidence type="ECO:0000256" key="6">
    <source>
        <dbReference type="ARBA" id="ARBA00022798"/>
    </source>
</evidence>
<dbReference type="FunFam" id="3.40.50.10440:FF:000001">
    <property type="entry name" value="Dihydroxyacetone kinase, DhaK subunit"/>
    <property type="match status" value="1"/>
</dbReference>
<evidence type="ECO:0000256" key="7">
    <source>
        <dbReference type="ARBA" id="ARBA00046577"/>
    </source>
</evidence>
<evidence type="ECO:0000313" key="9">
    <source>
        <dbReference type="EMBL" id="SHI10367.1"/>
    </source>
</evidence>
<keyword evidence="6" id="KW-0319">Glycerol metabolism</keyword>
<dbReference type="Proteomes" id="UP000184389">
    <property type="component" value="Unassembled WGS sequence"/>
</dbReference>
<dbReference type="Pfam" id="PF02733">
    <property type="entry name" value="Dak1"/>
    <property type="match status" value="1"/>
</dbReference>